<feature type="compositionally biased region" description="Basic and acidic residues" evidence="2">
    <location>
        <begin position="387"/>
        <end position="408"/>
    </location>
</feature>
<feature type="compositionally biased region" description="Low complexity" evidence="2">
    <location>
        <begin position="175"/>
        <end position="197"/>
    </location>
</feature>
<evidence type="ECO:0000313" key="3">
    <source>
        <dbReference type="EnsemblPlants" id="OB01G34930.1"/>
    </source>
</evidence>
<dbReference type="GO" id="GO:0005634">
    <property type="term" value="C:nucleus"/>
    <property type="evidence" value="ECO:0007669"/>
    <property type="project" value="TreeGrafter"/>
</dbReference>
<feature type="region of interest" description="Disordered" evidence="2">
    <location>
        <begin position="347"/>
        <end position="427"/>
    </location>
</feature>
<evidence type="ECO:0000256" key="1">
    <source>
        <dbReference type="ARBA" id="ARBA00023054"/>
    </source>
</evidence>
<feature type="compositionally biased region" description="Basic and acidic residues" evidence="2">
    <location>
        <begin position="416"/>
        <end position="427"/>
    </location>
</feature>
<feature type="region of interest" description="Disordered" evidence="2">
    <location>
        <begin position="120"/>
        <end position="158"/>
    </location>
</feature>
<keyword evidence="1" id="KW-0175">Coiled coil</keyword>
<sequence>MAPAVAAASTAWSLAAEEGGKLHAMAHALLLFLFLFLFLEFAGRWEAPPWQKKKSISCLPFVSFFSWRASGATALPSTIHHKEGGREGGKPRTAHHMFEPRVAERPGPLSVGLGWNVWKRPPNERNSGPAHSAESPTSWDSGGSRSPPAIRRRPIHSPLLAPGERILLPVAAAMSSPGDAAPPSEASASVSAAQEAGQQGGPTRERRMESLGWLTESAVMPKKHKAIEGVGAASILDLKAQLYRTQEEARKPGAHDAAAAAAASGEFRRAKKRAAPSDPLGAKNSGVDARAHKDKLELKAVKDGSVSYAALEKKAELYEKLSRGEIPDEEDKEKYCVDFFQKSFDHVYEPRQPESESAIDSAEPENGNDDSVASAKPMGLGRTGTTIDRDEHKRFVREVHEEVSEARQKASTMKSRRQEQEAARREKLRQAYLKKRLEKLIAEKQASSATDDLPAS</sequence>
<reference evidence="3" key="1">
    <citation type="journal article" date="2013" name="Nat. Commun.">
        <title>Whole-genome sequencing of Oryza brachyantha reveals mechanisms underlying Oryza genome evolution.</title>
        <authorList>
            <person name="Chen J."/>
            <person name="Huang Q."/>
            <person name="Gao D."/>
            <person name="Wang J."/>
            <person name="Lang Y."/>
            <person name="Liu T."/>
            <person name="Li B."/>
            <person name="Bai Z."/>
            <person name="Luis Goicoechea J."/>
            <person name="Liang C."/>
            <person name="Chen C."/>
            <person name="Zhang W."/>
            <person name="Sun S."/>
            <person name="Liao Y."/>
            <person name="Zhang X."/>
            <person name="Yang L."/>
            <person name="Song C."/>
            <person name="Wang M."/>
            <person name="Shi J."/>
            <person name="Liu G."/>
            <person name="Liu J."/>
            <person name="Zhou H."/>
            <person name="Zhou W."/>
            <person name="Yu Q."/>
            <person name="An N."/>
            <person name="Chen Y."/>
            <person name="Cai Q."/>
            <person name="Wang B."/>
            <person name="Liu B."/>
            <person name="Min J."/>
            <person name="Huang Y."/>
            <person name="Wu H."/>
            <person name="Li Z."/>
            <person name="Zhang Y."/>
            <person name="Yin Y."/>
            <person name="Song W."/>
            <person name="Jiang J."/>
            <person name="Jackson S.A."/>
            <person name="Wing R.A."/>
            <person name="Wang J."/>
            <person name="Chen M."/>
        </authorList>
    </citation>
    <scope>NUCLEOTIDE SEQUENCE [LARGE SCALE GENOMIC DNA]</scope>
    <source>
        <strain evidence="3">cv. IRGC 101232</strain>
    </source>
</reference>
<dbReference type="AlphaFoldDB" id="J3L2N7"/>
<dbReference type="InterPro" id="IPR025066">
    <property type="entry name" value="CCDC174-like"/>
</dbReference>
<dbReference type="PANTHER" id="PTHR15885:SF1">
    <property type="entry name" value="COILED-COIL DOMAIN-CONTAINING PROTEIN 174"/>
    <property type="match status" value="1"/>
</dbReference>
<dbReference type="eggNOG" id="KOG4293">
    <property type="taxonomic scope" value="Eukaryota"/>
</dbReference>
<proteinExistence type="predicted"/>
<evidence type="ECO:0000256" key="2">
    <source>
        <dbReference type="SAM" id="MobiDB-lite"/>
    </source>
</evidence>
<dbReference type="EnsemblPlants" id="OB01G34930.1">
    <property type="protein sequence ID" value="OB01G34930.1"/>
    <property type="gene ID" value="OB01G34930"/>
</dbReference>
<organism evidence="3">
    <name type="scientific">Oryza brachyantha</name>
    <name type="common">malo sina</name>
    <dbReference type="NCBI Taxonomy" id="4533"/>
    <lineage>
        <taxon>Eukaryota</taxon>
        <taxon>Viridiplantae</taxon>
        <taxon>Streptophyta</taxon>
        <taxon>Embryophyta</taxon>
        <taxon>Tracheophyta</taxon>
        <taxon>Spermatophyta</taxon>
        <taxon>Magnoliopsida</taxon>
        <taxon>Liliopsida</taxon>
        <taxon>Poales</taxon>
        <taxon>Poaceae</taxon>
        <taxon>BOP clade</taxon>
        <taxon>Oryzoideae</taxon>
        <taxon>Oryzeae</taxon>
        <taxon>Oryzinae</taxon>
        <taxon>Oryza</taxon>
    </lineage>
</organism>
<accession>J3L2N7</accession>
<evidence type="ECO:0000313" key="4">
    <source>
        <dbReference type="Proteomes" id="UP000006038"/>
    </source>
</evidence>
<protein>
    <submittedName>
        <fullName evidence="3">Uncharacterized protein</fullName>
    </submittedName>
</protein>
<dbReference type="Proteomes" id="UP000006038">
    <property type="component" value="Chromosome 1"/>
</dbReference>
<dbReference type="Gramene" id="OB01G34930.1">
    <property type="protein sequence ID" value="OB01G34930.1"/>
    <property type="gene ID" value="OB01G34930"/>
</dbReference>
<dbReference type="PANTHER" id="PTHR15885">
    <property type="entry name" value="COILED-COIL DOMAIN-CONTAINING PROTEIN 174"/>
    <property type="match status" value="1"/>
</dbReference>
<name>J3L2N7_ORYBR</name>
<feature type="region of interest" description="Disordered" evidence="2">
    <location>
        <begin position="247"/>
        <end position="295"/>
    </location>
</feature>
<dbReference type="HOGENOM" id="CLU_600476_0_0_1"/>
<feature type="region of interest" description="Disordered" evidence="2">
    <location>
        <begin position="174"/>
        <end position="206"/>
    </location>
</feature>
<keyword evidence="4" id="KW-1185">Reference proteome</keyword>
<reference evidence="3" key="2">
    <citation type="submission" date="2013-04" db="UniProtKB">
        <authorList>
            <consortium name="EnsemblPlants"/>
        </authorList>
    </citation>
    <scope>IDENTIFICATION</scope>
</reference>
<dbReference type="STRING" id="4533.J3L2N7"/>